<name>A0A8S1DEF0_9INSE</name>
<organism evidence="1 2">
    <name type="scientific">Cloeon dipterum</name>
    <dbReference type="NCBI Taxonomy" id="197152"/>
    <lineage>
        <taxon>Eukaryota</taxon>
        <taxon>Metazoa</taxon>
        <taxon>Ecdysozoa</taxon>
        <taxon>Arthropoda</taxon>
        <taxon>Hexapoda</taxon>
        <taxon>Insecta</taxon>
        <taxon>Pterygota</taxon>
        <taxon>Palaeoptera</taxon>
        <taxon>Ephemeroptera</taxon>
        <taxon>Pisciforma</taxon>
        <taxon>Baetidae</taxon>
        <taxon>Cloeon</taxon>
    </lineage>
</organism>
<dbReference type="Proteomes" id="UP000494165">
    <property type="component" value="Unassembled WGS sequence"/>
</dbReference>
<dbReference type="AlphaFoldDB" id="A0A8S1DEF0"/>
<protein>
    <submittedName>
        <fullName evidence="1">Uncharacterized protein</fullName>
    </submittedName>
</protein>
<proteinExistence type="predicted"/>
<evidence type="ECO:0000313" key="1">
    <source>
        <dbReference type="EMBL" id="CAB3378860.1"/>
    </source>
</evidence>
<reference evidence="1 2" key="1">
    <citation type="submission" date="2020-04" db="EMBL/GenBank/DDBJ databases">
        <authorList>
            <person name="Alioto T."/>
            <person name="Alioto T."/>
            <person name="Gomez Garrido J."/>
        </authorList>
    </citation>
    <scope>NUCLEOTIDE SEQUENCE [LARGE SCALE GENOMIC DNA]</scope>
</reference>
<comment type="caution">
    <text evidence="1">The sequence shown here is derived from an EMBL/GenBank/DDBJ whole genome shotgun (WGS) entry which is preliminary data.</text>
</comment>
<gene>
    <name evidence="1" type="ORF">CLODIP_2_CD00635</name>
</gene>
<accession>A0A8S1DEF0</accession>
<sequence>MIFLRGCPRAVTSTLAAVLLLFLVVLVFRSKSLYEDFQKANRLQSYEKYMEEITELLNQAEEGADFGKSQLEKLDKVVGILENSTKKRVSA</sequence>
<dbReference type="EMBL" id="CADEPI010000174">
    <property type="protein sequence ID" value="CAB3378860.1"/>
    <property type="molecule type" value="Genomic_DNA"/>
</dbReference>
<evidence type="ECO:0000313" key="2">
    <source>
        <dbReference type="Proteomes" id="UP000494165"/>
    </source>
</evidence>
<keyword evidence="2" id="KW-1185">Reference proteome</keyword>